<dbReference type="AlphaFoldDB" id="A0A2S7KUN4"/>
<proteinExistence type="predicted"/>
<dbReference type="Proteomes" id="UP000239522">
    <property type="component" value="Unassembled WGS sequence"/>
</dbReference>
<keyword evidence="1" id="KW-0732">Signal</keyword>
<dbReference type="OrthoDB" id="1435261at2"/>
<evidence type="ECO:0000256" key="1">
    <source>
        <dbReference type="SAM" id="SignalP"/>
    </source>
</evidence>
<evidence type="ECO:0000313" key="4">
    <source>
        <dbReference type="Proteomes" id="UP000239522"/>
    </source>
</evidence>
<name>A0A2S7KUN4_9FLAO</name>
<reference evidence="3 4" key="1">
    <citation type="submission" date="2016-11" db="EMBL/GenBank/DDBJ databases">
        <title>Trade-off between light-utilization and light-protection in marine flavobacteria.</title>
        <authorList>
            <person name="Kumagai Y."/>
        </authorList>
    </citation>
    <scope>NUCLEOTIDE SEQUENCE [LARGE SCALE GENOMIC DNA]</scope>
    <source>
        <strain evidence="3 4">ATCC 700397</strain>
    </source>
</reference>
<gene>
    <name evidence="3" type="ORF">BST83_03370</name>
</gene>
<feature type="signal peptide" evidence="1">
    <location>
        <begin position="1"/>
        <end position="21"/>
    </location>
</feature>
<accession>A0A2S7KUN4</accession>
<dbReference type="EMBL" id="MQUA01000013">
    <property type="protein sequence ID" value="PQB06327.1"/>
    <property type="molecule type" value="Genomic_DNA"/>
</dbReference>
<evidence type="ECO:0000259" key="2">
    <source>
        <dbReference type="Pfam" id="PF13648"/>
    </source>
</evidence>
<protein>
    <recommendedName>
        <fullName evidence="2">Lipocalin-like domain-containing protein</fullName>
    </recommendedName>
</protein>
<feature type="chain" id="PRO_5015586668" description="Lipocalin-like domain-containing protein" evidence="1">
    <location>
        <begin position="22"/>
        <end position="143"/>
    </location>
</feature>
<organism evidence="3 4">
    <name type="scientific">Polaribacter filamentus</name>
    <dbReference type="NCBI Taxonomy" id="53483"/>
    <lineage>
        <taxon>Bacteria</taxon>
        <taxon>Pseudomonadati</taxon>
        <taxon>Bacteroidota</taxon>
        <taxon>Flavobacteriia</taxon>
        <taxon>Flavobacteriales</taxon>
        <taxon>Flavobacteriaceae</taxon>
    </lineage>
</organism>
<keyword evidence="4" id="KW-1185">Reference proteome</keyword>
<comment type="caution">
    <text evidence="3">The sequence shown here is derived from an EMBL/GenBank/DDBJ whole genome shotgun (WGS) entry which is preliminary data.</text>
</comment>
<sequence>MKKIILLLITIVSLSSCSSNDDDTASLNAIIGNWQLKSMTENGEESSTDCTKKSTLTFLENGNGSNISYDENYDGNGNVVCKNDDNGTSTWQNSTGSIYKIIEDGDISEVQITFSQDKSTFSIEMSETFNDEVYSLIITYKKI</sequence>
<feature type="domain" description="Lipocalin-like" evidence="2">
    <location>
        <begin position="30"/>
        <end position="118"/>
    </location>
</feature>
<dbReference type="Pfam" id="PF13648">
    <property type="entry name" value="Lipocalin_4"/>
    <property type="match status" value="1"/>
</dbReference>
<dbReference type="PROSITE" id="PS51257">
    <property type="entry name" value="PROKAR_LIPOPROTEIN"/>
    <property type="match status" value="1"/>
</dbReference>
<dbReference type="InterPro" id="IPR024311">
    <property type="entry name" value="Lipocalin-like"/>
</dbReference>
<dbReference type="RefSeq" id="WP_104808576.1">
    <property type="nucleotide sequence ID" value="NZ_MQUA01000013.1"/>
</dbReference>
<evidence type="ECO:0000313" key="3">
    <source>
        <dbReference type="EMBL" id="PQB06327.1"/>
    </source>
</evidence>